<dbReference type="AlphaFoldDB" id="A0A2R8MRD0"/>
<evidence type="ECO:0000313" key="2">
    <source>
        <dbReference type="Proteomes" id="UP000008225"/>
    </source>
</evidence>
<dbReference type="Ensembl" id="ENSCJAT00000069604.2">
    <property type="protein sequence ID" value="ENSCJAP00000063860.2"/>
    <property type="gene ID" value="ENSCJAG00000044799.3"/>
</dbReference>
<keyword evidence="2" id="KW-1185">Reference proteome</keyword>
<protein>
    <submittedName>
        <fullName evidence="1">Uncharacterized protein</fullName>
    </submittedName>
</protein>
<name>A0A2R8MRD0_CALJA</name>
<proteinExistence type="predicted"/>
<accession>A0A2R8MRD0</accession>
<reference evidence="1" key="2">
    <citation type="submission" date="2025-08" db="UniProtKB">
        <authorList>
            <consortium name="Ensembl"/>
        </authorList>
    </citation>
    <scope>IDENTIFICATION</scope>
</reference>
<sequence>MADVAVGKDKCGEQRLVSLPLSRIPVIMKSSPEASSISQEALVPTAKIYYQRRF</sequence>
<dbReference type="GO" id="GO:0046982">
    <property type="term" value="F:protein heterodimerization activity"/>
    <property type="evidence" value="ECO:0007669"/>
    <property type="project" value="InterPro"/>
</dbReference>
<dbReference type="GeneTree" id="ENSGT00940000168748"/>
<organism evidence="1 2">
    <name type="scientific">Callithrix jacchus</name>
    <name type="common">White-tufted-ear marmoset</name>
    <name type="synonym">Simia Jacchus</name>
    <dbReference type="NCBI Taxonomy" id="9483"/>
    <lineage>
        <taxon>Eukaryota</taxon>
        <taxon>Metazoa</taxon>
        <taxon>Chordata</taxon>
        <taxon>Craniata</taxon>
        <taxon>Vertebrata</taxon>
        <taxon>Euteleostomi</taxon>
        <taxon>Mammalia</taxon>
        <taxon>Eutheria</taxon>
        <taxon>Euarchontoglires</taxon>
        <taxon>Primates</taxon>
        <taxon>Haplorrhini</taxon>
        <taxon>Platyrrhini</taxon>
        <taxon>Cebidae</taxon>
        <taxon>Callitrichinae</taxon>
        <taxon>Callithrix</taxon>
        <taxon>Callithrix</taxon>
    </lineage>
</organism>
<dbReference type="OMA" id="LMAKCLF"/>
<dbReference type="InterPro" id="IPR009072">
    <property type="entry name" value="Histone-fold"/>
</dbReference>
<reference evidence="1" key="1">
    <citation type="submission" date="2009-03" db="EMBL/GenBank/DDBJ databases">
        <authorList>
            <person name="Warren W."/>
            <person name="Ye L."/>
            <person name="Minx P."/>
            <person name="Worley K."/>
            <person name="Gibbs R."/>
            <person name="Wilson R.K."/>
        </authorList>
    </citation>
    <scope>NUCLEOTIDE SEQUENCE [LARGE SCALE GENOMIC DNA]</scope>
</reference>
<dbReference type="Gene3D" id="1.10.20.10">
    <property type="entry name" value="Histone, subunit A"/>
    <property type="match status" value="1"/>
</dbReference>
<reference evidence="1" key="3">
    <citation type="submission" date="2025-09" db="UniProtKB">
        <authorList>
            <consortium name="Ensembl"/>
        </authorList>
    </citation>
    <scope>IDENTIFICATION</scope>
</reference>
<evidence type="ECO:0000313" key="1">
    <source>
        <dbReference type="Ensembl" id="ENSCJAP00000063860.2"/>
    </source>
</evidence>
<dbReference type="Proteomes" id="UP000008225">
    <property type="component" value="Chromosome 17"/>
</dbReference>